<evidence type="ECO:0000313" key="2">
    <source>
        <dbReference type="EMBL" id="MBB6343427.1"/>
    </source>
</evidence>
<protein>
    <submittedName>
        <fullName evidence="2">Uncharacterized protein YqcC (DUF446 family)</fullName>
    </submittedName>
</protein>
<dbReference type="PANTHER" id="PTHR39586:SF1">
    <property type="entry name" value="CYTOPLASMIC PROTEIN"/>
    <property type="match status" value="1"/>
</dbReference>
<evidence type="ECO:0000313" key="3">
    <source>
        <dbReference type="Proteomes" id="UP000557193"/>
    </source>
</evidence>
<dbReference type="PIRSF" id="PIRSF006257">
    <property type="entry name" value="UCP006257"/>
    <property type="match status" value="1"/>
</dbReference>
<dbReference type="InterPro" id="IPR023376">
    <property type="entry name" value="YqcC-like_dom"/>
</dbReference>
<keyword evidence="3" id="KW-1185">Reference proteome</keyword>
<dbReference type="SUPFAM" id="SSF158452">
    <property type="entry name" value="YqcC-like"/>
    <property type="match status" value="1"/>
</dbReference>
<sequence length="109" mass="12012">MDARIPLIADQLLLIERQLRQLGLWTQQAPSAEALASQQPFCVDSLAFEEWLQWIFLPRLKSLLEANAPLPAASGIAPMAEQVFVGRALEVKGLIAALEEFDRLIGLGC</sequence>
<reference evidence="2 3" key="1">
    <citation type="submission" date="2020-08" db="EMBL/GenBank/DDBJ databases">
        <title>Functional genomics of gut bacteria from endangered species of beetles.</title>
        <authorList>
            <person name="Carlos-Shanley C."/>
        </authorList>
    </citation>
    <scope>NUCLEOTIDE SEQUENCE [LARGE SCALE GENOMIC DNA]</scope>
    <source>
        <strain evidence="2 3">S00202</strain>
    </source>
</reference>
<dbReference type="AlphaFoldDB" id="A0A7X0ET98"/>
<dbReference type="Pfam" id="PF04287">
    <property type="entry name" value="DUF446"/>
    <property type="match status" value="1"/>
</dbReference>
<name>A0A7X0ET98_9PSED</name>
<comment type="caution">
    <text evidence="2">The sequence shown here is derived from an EMBL/GenBank/DDBJ whole genome shotgun (WGS) entry which is preliminary data.</text>
</comment>
<dbReference type="InterPro" id="IPR036814">
    <property type="entry name" value="YqcC-like_sf"/>
</dbReference>
<dbReference type="EMBL" id="JACHLL010000009">
    <property type="protein sequence ID" value="MBB6343427.1"/>
    <property type="molecule type" value="Genomic_DNA"/>
</dbReference>
<evidence type="ECO:0000259" key="1">
    <source>
        <dbReference type="Pfam" id="PF04287"/>
    </source>
</evidence>
<feature type="domain" description="YqcC-like" evidence="1">
    <location>
        <begin position="8"/>
        <end position="104"/>
    </location>
</feature>
<dbReference type="RefSeq" id="WP_184685661.1">
    <property type="nucleotide sequence ID" value="NZ_JACHLL010000009.1"/>
</dbReference>
<dbReference type="InterPro" id="IPR007384">
    <property type="entry name" value="UCP006257"/>
</dbReference>
<dbReference type="GO" id="GO:0044010">
    <property type="term" value="P:single-species biofilm formation"/>
    <property type="evidence" value="ECO:0007669"/>
    <property type="project" value="TreeGrafter"/>
</dbReference>
<dbReference type="Gene3D" id="1.20.1440.40">
    <property type="entry name" value="YqcC-like"/>
    <property type="match status" value="1"/>
</dbReference>
<dbReference type="PANTHER" id="PTHR39586">
    <property type="entry name" value="CYTOPLASMIC PROTEIN-RELATED"/>
    <property type="match status" value="1"/>
</dbReference>
<organism evidence="2 3">
    <name type="scientific">Pseudomonas fluvialis</name>
    <dbReference type="NCBI Taxonomy" id="1793966"/>
    <lineage>
        <taxon>Bacteria</taxon>
        <taxon>Pseudomonadati</taxon>
        <taxon>Pseudomonadota</taxon>
        <taxon>Gammaproteobacteria</taxon>
        <taxon>Pseudomonadales</taxon>
        <taxon>Pseudomonadaceae</taxon>
        <taxon>Pseudomonas</taxon>
    </lineage>
</organism>
<accession>A0A7X0ET98</accession>
<proteinExistence type="predicted"/>
<dbReference type="Proteomes" id="UP000557193">
    <property type="component" value="Unassembled WGS sequence"/>
</dbReference>
<gene>
    <name evidence="2" type="ORF">HNP49_003629</name>
</gene>